<dbReference type="AlphaFoldDB" id="A0A381RRL2"/>
<sequence>MNRLQTLMLNHPLISIAIIMPFALIFVFAILDIIFTLVLPVLIALWLSGWVYTSIIGRSIRQYVYEPFWFMRL</sequence>
<evidence type="ECO:0000256" key="1">
    <source>
        <dbReference type="SAM" id="Phobius"/>
    </source>
</evidence>
<feature type="transmembrane region" description="Helical" evidence="1">
    <location>
        <begin position="37"/>
        <end position="55"/>
    </location>
</feature>
<protein>
    <submittedName>
        <fullName evidence="2">Uncharacterized protein</fullName>
    </submittedName>
</protein>
<proteinExistence type="predicted"/>
<keyword evidence="1" id="KW-0812">Transmembrane</keyword>
<keyword evidence="1" id="KW-0472">Membrane</keyword>
<keyword evidence="1" id="KW-1133">Transmembrane helix</keyword>
<organism evidence="2">
    <name type="scientific">marine metagenome</name>
    <dbReference type="NCBI Taxonomy" id="408172"/>
    <lineage>
        <taxon>unclassified sequences</taxon>
        <taxon>metagenomes</taxon>
        <taxon>ecological metagenomes</taxon>
    </lineage>
</organism>
<name>A0A381RRL2_9ZZZZ</name>
<accession>A0A381RRL2</accession>
<evidence type="ECO:0000313" key="2">
    <source>
        <dbReference type="EMBL" id="SUZ93709.1"/>
    </source>
</evidence>
<feature type="transmembrane region" description="Helical" evidence="1">
    <location>
        <begin position="12"/>
        <end position="31"/>
    </location>
</feature>
<gene>
    <name evidence="2" type="ORF">METZ01_LOCUS46563</name>
</gene>
<dbReference type="EMBL" id="UINC01002170">
    <property type="protein sequence ID" value="SUZ93709.1"/>
    <property type="molecule type" value="Genomic_DNA"/>
</dbReference>
<reference evidence="2" key="1">
    <citation type="submission" date="2018-05" db="EMBL/GenBank/DDBJ databases">
        <authorList>
            <person name="Lanie J.A."/>
            <person name="Ng W.-L."/>
            <person name="Kazmierczak K.M."/>
            <person name="Andrzejewski T.M."/>
            <person name="Davidsen T.M."/>
            <person name="Wayne K.J."/>
            <person name="Tettelin H."/>
            <person name="Glass J.I."/>
            <person name="Rusch D."/>
            <person name="Podicherti R."/>
            <person name="Tsui H.-C.T."/>
            <person name="Winkler M.E."/>
        </authorList>
    </citation>
    <scope>NUCLEOTIDE SEQUENCE</scope>
</reference>